<proteinExistence type="inferred from homology"/>
<dbReference type="InterPro" id="IPR016131">
    <property type="entry name" value="Haemerythrin_Fe_BS"/>
</dbReference>
<dbReference type="Gene3D" id="1.20.120.30">
    <property type="entry name" value="Aspartate receptor, ligand-binding domain"/>
    <property type="match status" value="1"/>
</dbReference>
<dbReference type="EC" id="2.7.7.65" evidence="2"/>
<gene>
    <name evidence="7" type="ORF">DI392_06315</name>
</gene>
<dbReference type="Gene3D" id="3.30.70.270">
    <property type="match status" value="1"/>
</dbReference>
<dbReference type="Proteomes" id="UP000245362">
    <property type="component" value="Unassembled WGS sequence"/>
</dbReference>
<sequence>MRSSDTVGRWGGEEFIIICPEADEAAANMVAEKIRSNLENYRFSVAGQKTASFGVSTAIKDESKDDLVRRADDALYRAKHNGRNRVECSNTKLASVIATHLTWRKAVESSFEAKEQKAHDPKVLENDRACGLGQWIYSDEGKNAIDEQLYHDLLTIHKQLHQAAAETLRRYQVGLKEQALQCRSNFDDLSNQLIDMIRLCEVHLSELVKPIVWTDSYLVGNDIIDAQHKAIIMIINRLIKNADDPVVLTDIMAELVDYGQTHFHDEERVMSSIDYPGMAQHSKLHGEYLRKVSHFSTDFSIMGKVDTKELINFMRHWWLEHIIKEDQQIKPYLNKRAE</sequence>
<dbReference type="InterPro" id="IPR012312">
    <property type="entry name" value="Hemerythrin-like"/>
</dbReference>
<dbReference type="GO" id="GO:0005886">
    <property type="term" value="C:plasma membrane"/>
    <property type="evidence" value="ECO:0007669"/>
    <property type="project" value="TreeGrafter"/>
</dbReference>
<dbReference type="OrthoDB" id="5768548at2"/>
<dbReference type="InterPro" id="IPR000160">
    <property type="entry name" value="GGDEF_dom"/>
</dbReference>
<evidence type="ECO:0000313" key="7">
    <source>
        <dbReference type="EMBL" id="PWI33813.1"/>
    </source>
</evidence>
<evidence type="ECO:0000256" key="3">
    <source>
        <dbReference type="ARBA" id="ARBA00022723"/>
    </source>
</evidence>
<dbReference type="InterPro" id="IPR012827">
    <property type="entry name" value="Hemerythrin_metal-bd"/>
</dbReference>
<evidence type="ECO:0000256" key="1">
    <source>
        <dbReference type="ARBA" id="ARBA00010587"/>
    </source>
</evidence>
<feature type="domain" description="GGDEF" evidence="6">
    <location>
        <begin position="1"/>
        <end position="91"/>
    </location>
</feature>
<dbReference type="NCBIfam" id="TIGR02481">
    <property type="entry name" value="hemeryth_dom"/>
    <property type="match status" value="1"/>
</dbReference>
<dbReference type="CDD" id="cd12107">
    <property type="entry name" value="Hemerythrin"/>
    <property type="match status" value="1"/>
</dbReference>
<dbReference type="SUPFAM" id="SSF47188">
    <property type="entry name" value="Hemerythrin-like"/>
    <property type="match status" value="1"/>
</dbReference>
<comment type="catalytic activity">
    <reaction evidence="5">
        <text>2 GTP = 3',3'-c-di-GMP + 2 diphosphate</text>
        <dbReference type="Rhea" id="RHEA:24898"/>
        <dbReference type="ChEBI" id="CHEBI:33019"/>
        <dbReference type="ChEBI" id="CHEBI:37565"/>
        <dbReference type="ChEBI" id="CHEBI:58805"/>
        <dbReference type="EC" id="2.7.7.65"/>
    </reaction>
</comment>
<accession>A0A2U3BAM8</accession>
<dbReference type="CDD" id="cd01949">
    <property type="entry name" value="GGDEF"/>
    <property type="match status" value="1"/>
</dbReference>
<dbReference type="InterPro" id="IPR035938">
    <property type="entry name" value="Hemerythrin-like_sf"/>
</dbReference>
<dbReference type="Pfam" id="PF00990">
    <property type="entry name" value="GGDEF"/>
    <property type="match status" value="1"/>
</dbReference>
<keyword evidence="8" id="KW-1185">Reference proteome</keyword>
<dbReference type="SMART" id="SM00267">
    <property type="entry name" value="GGDEF"/>
    <property type="match status" value="1"/>
</dbReference>
<organism evidence="7 8">
    <name type="scientific">Vibrio albus</name>
    <dbReference type="NCBI Taxonomy" id="2200953"/>
    <lineage>
        <taxon>Bacteria</taxon>
        <taxon>Pseudomonadati</taxon>
        <taxon>Pseudomonadota</taxon>
        <taxon>Gammaproteobacteria</taxon>
        <taxon>Vibrionales</taxon>
        <taxon>Vibrionaceae</taxon>
        <taxon>Vibrio</taxon>
    </lineage>
</organism>
<dbReference type="PANTHER" id="PTHR45138:SF9">
    <property type="entry name" value="DIGUANYLATE CYCLASE DGCM-RELATED"/>
    <property type="match status" value="1"/>
</dbReference>
<evidence type="ECO:0000256" key="4">
    <source>
        <dbReference type="ARBA" id="ARBA00023004"/>
    </source>
</evidence>
<dbReference type="Pfam" id="PF13682">
    <property type="entry name" value="CZB"/>
    <property type="match status" value="1"/>
</dbReference>
<dbReference type="GO" id="GO:0052621">
    <property type="term" value="F:diguanylate cyclase activity"/>
    <property type="evidence" value="ECO:0007669"/>
    <property type="project" value="UniProtKB-EC"/>
</dbReference>
<keyword evidence="4" id="KW-0408">Iron</keyword>
<dbReference type="NCBIfam" id="TIGR00254">
    <property type="entry name" value="GGDEF"/>
    <property type="match status" value="1"/>
</dbReference>
<dbReference type="GO" id="GO:0046872">
    <property type="term" value="F:metal ion binding"/>
    <property type="evidence" value="ECO:0007669"/>
    <property type="project" value="UniProtKB-KW"/>
</dbReference>
<dbReference type="PANTHER" id="PTHR45138">
    <property type="entry name" value="REGULATORY COMPONENTS OF SENSORY TRANSDUCTION SYSTEM"/>
    <property type="match status" value="1"/>
</dbReference>
<dbReference type="AlphaFoldDB" id="A0A2U3BAM8"/>
<dbReference type="SUPFAM" id="SSF55073">
    <property type="entry name" value="Nucleotide cyclase"/>
    <property type="match status" value="1"/>
</dbReference>
<evidence type="ECO:0000313" key="8">
    <source>
        <dbReference type="Proteomes" id="UP000245362"/>
    </source>
</evidence>
<dbReference type="InterPro" id="IPR029787">
    <property type="entry name" value="Nucleotide_cyclase"/>
</dbReference>
<dbReference type="NCBIfam" id="NF033749">
    <property type="entry name" value="bact_hemeryth"/>
    <property type="match status" value="1"/>
</dbReference>
<dbReference type="EMBL" id="QFWT01000003">
    <property type="protein sequence ID" value="PWI33813.1"/>
    <property type="molecule type" value="Genomic_DNA"/>
</dbReference>
<dbReference type="Gene3D" id="1.20.120.50">
    <property type="entry name" value="Hemerythrin-like"/>
    <property type="match status" value="1"/>
</dbReference>
<name>A0A2U3BAM8_9VIBR</name>
<dbReference type="PROSITE" id="PS50887">
    <property type="entry name" value="GGDEF"/>
    <property type="match status" value="1"/>
</dbReference>
<dbReference type="InterPro" id="IPR025991">
    <property type="entry name" value="Chemoreceptor_zinc-bind_dom"/>
</dbReference>
<dbReference type="GO" id="GO:0043709">
    <property type="term" value="P:cell adhesion involved in single-species biofilm formation"/>
    <property type="evidence" value="ECO:0007669"/>
    <property type="project" value="TreeGrafter"/>
</dbReference>
<keyword evidence="3" id="KW-0479">Metal-binding</keyword>
<evidence type="ECO:0000256" key="5">
    <source>
        <dbReference type="ARBA" id="ARBA00034247"/>
    </source>
</evidence>
<dbReference type="PROSITE" id="PS00550">
    <property type="entry name" value="HEMERYTHRINS"/>
    <property type="match status" value="1"/>
</dbReference>
<evidence type="ECO:0000259" key="6">
    <source>
        <dbReference type="PROSITE" id="PS50887"/>
    </source>
</evidence>
<comment type="similarity">
    <text evidence="1">Belongs to the hemerythrin family.</text>
</comment>
<evidence type="ECO:0000256" key="2">
    <source>
        <dbReference type="ARBA" id="ARBA00012528"/>
    </source>
</evidence>
<comment type="caution">
    <text evidence="7">The sequence shown here is derived from an EMBL/GenBank/DDBJ whole genome shotgun (WGS) entry which is preliminary data.</text>
</comment>
<dbReference type="Pfam" id="PF01814">
    <property type="entry name" value="Hemerythrin"/>
    <property type="match status" value="1"/>
</dbReference>
<protein>
    <recommendedName>
        <fullName evidence="2">diguanylate cyclase</fullName>
        <ecNumber evidence="2">2.7.7.65</ecNumber>
    </recommendedName>
</protein>
<dbReference type="InterPro" id="IPR050469">
    <property type="entry name" value="Diguanylate_Cyclase"/>
</dbReference>
<dbReference type="InterPro" id="IPR043128">
    <property type="entry name" value="Rev_trsase/Diguanyl_cyclase"/>
</dbReference>
<dbReference type="GO" id="GO:1902201">
    <property type="term" value="P:negative regulation of bacterial-type flagellum-dependent cell motility"/>
    <property type="evidence" value="ECO:0007669"/>
    <property type="project" value="TreeGrafter"/>
</dbReference>
<reference evidence="7 8" key="1">
    <citation type="submission" date="2018-05" db="EMBL/GenBank/DDBJ databases">
        <title>Vibrio limimaris sp. nov., isolated from marine sediment.</title>
        <authorList>
            <person name="Li C.-M."/>
        </authorList>
    </citation>
    <scope>NUCLEOTIDE SEQUENCE [LARGE SCALE GENOMIC DNA]</scope>
    <source>
        <strain evidence="7 8">E4404</strain>
    </source>
</reference>